<name>A0A937XCD9_UNCW3</name>
<organism evidence="2 3">
    <name type="scientific">candidate division WOR-3 bacterium</name>
    <dbReference type="NCBI Taxonomy" id="2052148"/>
    <lineage>
        <taxon>Bacteria</taxon>
        <taxon>Bacteria division WOR-3</taxon>
    </lineage>
</organism>
<evidence type="ECO:0000313" key="2">
    <source>
        <dbReference type="EMBL" id="MBM3330412.1"/>
    </source>
</evidence>
<reference evidence="2" key="1">
    <citation type="submission" date="2019-03" db="EMBL/GenBank/DDBJ databases">
        <title>Lake Tanganyika Metagenome-Assembled Genomes (MAGs).</title>
        <authorList>
            <person name="Tran P."/>
        </authorList>
    </citation>
    <scope>NUCLEOTIDE SEQUENCE</scope>
    <source>
        <strain evidence="2">K_DeepCast_150m_m2_040</strain>
    </source>
</reference>
<evidence type="ECO:0000256" key="1">
    <source>
        <dbReference type="SAM" id="Phobius"/>
    </source>
</evidence>
<keyword evidence="1" id="KW-0472">Membrane</keyword>
<keyword evidence="1" id="KW-0812">Transmembrane</keyword>
<protein>
    <submittedName>
        <fullName evidence="2">Uncharacterized protein</fullName>
    </submittedName>
</protein>
<dbReference type="Proteomes" id="UP000779900">
    <property type="component" value="Unassembled WGS sequence"/>
</dbReference>
<comment type="caution">
    <text evidence="2">The sequence shown here is derived from an EMBL/GenBank/DDBJ whole genome shotgun (WGS) entry which is preliminary data.</text>
</comment>
<evidence type="ECO:0000313" key="3">
    <source>
        <dbReference type="Proteomes" id="UP000779900"/>
    </source>
</evidence>
<feature type="transmembrane region" description="Helical" evidence="1">
    <location>
        <begin position="23"/>
        <end position="42"/>
    </location>
</feature>
<dbReference type="AlphaFoldDB" id="A0A937XCD9"/>
<keyword evidence="1" id="KW-1133">Transmembrane helix</keyword>
<gene>
    <name evidence="2" type="ORF">FJY68_01015</name>
</gene>
<dbReference type="EMBL" id="VGIR01000003">
    <property type="protein sequence ID" value="MBM3330412.1"/>
    <property type="molecule type" value="Genomic_DNA"/>
</dbReference>
<accession>A0A937XCD9</accession>
<feature type="transmembrane region" description="Helical" evidence="1">
    <location>
        <begin position="277"/>
        <end position="296"/>
    </location>
</feature>
<proteinExistence type="predicted"/>
<sequence>MAASGSAGRKGFWERLQRIDRRWIYLVIWLVVMVPLIKPFPIKPVASPPVQQMFSYIDSMPEDKALIISVDYSPDTQAELHPMTLALLRHAFATDRRVGLVATTVYGLGLGEDALREVKREFDSVATRHEDSVISGEDFIFWGWTTPLLTMMLGMGERITNVFPVDYYGARTESLPMTRHVKNYNDVGILVSVAGSSMPISWVAYAQTQFGLRIGCGTTAVSAADYYTYLNSGQFTGMLAGMRGAAEYEQLTREKMDRLGMTWRVRNRGTEAMSSQTAAHIAIILFIVVGNIGYFATRRRKS</sequence>